<dbReference type="GO" id="GO:1990904">
    <property type="term" value="C:ribonucleoprotein complex"/>
    <property type="evidence" value="ECO:0007669"/>
    <property type="project" value="UniProtKB-KW"/>
</dbReference>
<dbReference type="GO" id="GO:0005840">
    <property type="term" value="C:ribosome"/>
    <property type="evidence" value="ECO:0007669"/>
    <property type="project" value="UniProtKB-KW"/>
</dbReference>
<dbReference type="Pfam" id="PF00832">
    <property type="entry name" value="Ribosomal_L39"/>
    <property type="match status" value="1"/>
</dbReference>
<comment type="similarity">
    <text evidence="1 4">Belongs to the eukaryotic ribosomal protein eL39 family.</text>
</comment>
<dbReference type="SUPFAM" id="SSF48662">
    <property type="entry name" value="Ribosomal protein L39e"/>
    <property type="match status" value="1"/>
</dbReference>
<dbReference type="EMBL" id="KF900792">
    <property type="protein sequence ID" value="AIF07145.1"/>
    <property type="molecule type" value="Genomic_DNA"/>
</dbReference>
<dbReference type="HAMAP" id="MF_00629">
    <property type="entry name" value="Ribosomal_eL39"/>
    <property type="match status" value="1"/>
</dbReference>
<dbReference type="GO" id="GO:0003735">
    <property type="term" value="F:structural constituent of ribosome"/>
    <property type="evidence" value="ECO:0007669"/>
    <property type="project" value="InterPro"/>
</dbReference>
<dbReference type="InterPro" id="IPR000077">
    <property type="entry name" value="Ribosomal_eL39"/>
</dbReference>
<protein>
    <recommendedName>
        <fullName evidence="4">Large ribosomal subunit protein eL39</fullName>
    </recommendedName>
</protein>
<evidence type="ECO:0000256" key="4">
    <source>
        <dbReference type="HAMAP-Rule" id="MF_00629"/>
    </source>
</evidence>
<dbReference type="GO" id="GO:0006412">
    <property type="term" value="P:translation"/>
    <property type="evidence" value="ECO:0007669"/>
    <property type="project" value="UniProtKB-UniRule"/>
</dbReference>
<proteinExistence type="inferred from homology"/>
<evidence type="ECO:0000256" key="1">
    <source>
        <dbReference type="ARBA" id="ARBA00009339"/>
    </source>
</evidence>
<dbReference type="NCBIfam" id="NF002316">
    <property type="entry name" value="PRK01242.1"/>
    <property type="match status" value="1"/>
</dbReference>
<accession>A0A075GVZ2</accession>
<evidence type="ECO:0000256" key="3">
    <source>
        <dbReference type="ARBA" id="ARBA00023274"/>
    </source>
</evidence>
<dbReference type="InterPro" id="IPR023626">
    <property type="entry name" value="Ribosomal_eL39_dom_sf"/>
</dbReference>
<keyword evidence="2 4" id="KW-0689">Ribosomal protein</keyword>
<sequence>MSSRKPYAKKLRLNKLVKRNRRVPAWVMQRTNRRFTAHPKRHFWRRGRLHR</sequence>
<name>A0A075GVZ2_9EURY</name>
<reference evidence="5" key="1">
    <citation type="journal article" date="2014" name="Genome Biol. Evol.">
        <title>Pangenome evidence for extensive interdomain horizontal transfer affecting lineage core and shell genes in uncultured planktonic thaumarchaeota and euryarchaeota.</title>
        <authorList>
            <person name="Deschamps P."/>
            <person name="Zivanovic Y."/>
            <person name="Moreira D."/>
            <person name="Rodriguez-Valera F."/>
            <person name="Lopez-Garcia P."/>
        </authorList>
    </citation>
    <scope>NUCLEOTIDE SEQUENCE</scope>
</reference>
<evidence type="ECO:0000256" key="2">
    <source>
        <dbReference type="ARBA" id="ARBA00022980"/>
    </source>
</evidence>
<evidence type="ECO:0000313" key="5">
    <source>
        <dbReference type="EMBL" id="AIF07145.1"/>
    </source>
</evidence>
<keyword evidence="3 4" id="KW-0687">Ribonucleoprotein</keyword>
<organism evidence="5">
    <name type="scientific">uncultured marine group II/III euryarchaeote KM3_200_A03</name>
    <dbReference type="NCBI Taxonomy" id="1457974"/>
    <lineage>
        <taxon>Archaea</taxon>
        <taxon>Methanobacteriati</taxon>
        <taxon>Methanobacteriota</taxon>
        <taxon>environmental samples</taxon>
    </lineage>
</organism>
<dbReference type="AlphaFoldDB" id="A0A075GVZ2"/>
<dbReference type="Gene3D" id="1.10.1620.10">
    <property type="entry name" value="Ribosomal protein L39e"/>
    <property type="match status" value="1"/>
</dbReference>
<gene>
    <name evidence="4" type="primary">rpl39e</name>
</gene>